<keyword evidence="2" id="KW-0547">Nucleotide-binding</keyword>
<dbReference type="Gene3D" id="3.30.230.10">
    <property type="match status" value="1"/>
</dbReference>
<dbReference type="RefSeq" id="WP_285980548.1">
    <property type="nucleotide sequence ID" value="NZ_JASVDS010000001.1"/>
</dbReference>
<dbReference type="InterPro" id="IPR004482">
    <property type="entry name" value="Mg_chelat-rel"/>
</dbReference>
<name>A0ABT7LC21_9BURK</name>
<dbReference type="SUPFAM" id="SSF52540">
    <property type="entry name" value="P-loop containing nucleoside triphosphate hydrolases"/>
    <property type="match status" value="1"/>
</dbReference>
<sequence>MTLALIHSRALDGLRAEAVTVEVHLANGLPSFTLVGLADTEVKEARERVRAALLSSGLEFPANKRITVNLAPADLPKEGARFDLPIALGLLAASGQIDATALDGLECAGELSLAGELRPVRGALAMALALRRQPSPRQLLLPPGSAAEAALVGGVDVRQAQHLLDVVQALAPSPASARAPRPEPLPRPRREPAAVAPSPGSGLDLRDIKGQAAPKRALEIAAAGGHSLLLVGPPGSGKSMLAQRLPGLLPPLDEEAALESAATLSLAGQFRPDAWGQRTLRAPHHSASAVALVGGGSPPRPGEISLAHHGVLFLDELPEFQRNALEALREPLETGRILIARAARQAEFPARFHLIAAMNPCACGFHGQTGVRPCRCSPDQVARYQGRLSGPLLDRIDMMVEVPSLPPELLAAAPDGDDTATVAARVRLARERQGERQGCTNAQLGPPQLDVHARAEPPAQALLERSIASLGWSARAQHRLLRVARSIADLAGEAAIRKAHVAEAVQLRRALVKG</sequence>
<organism evidence="6 7">
    <name type="scientific">Roseateles subflavus</name>
    <dbReference type="NCBI Taxonomy" id="3053353"/>
    <lineage>
        <taxon>Bacteria</taxon>
        <taxon>Pseudomonadati</taxon>
        <taxon>Pseudomonadota</taxon>
        <taxon>Betaproteobacteria</taxon>
        <taxon>Burkholderiales</taxon>
        <taxon>Sphaerotilaceae</taxon>
        <taxon>Roseateles</taxon>
    </lineage>
</organism>
<evidence type="ECO:0000259" key="5">
    <source>
        <dbReference type="PROSITE" id="PS50051"/>
    </source>
</evidence>
<protein>
    <submittedName>
        <fullName evidence="6">YifB family Mg chelatase-like AAA ATPase</fullName>
    </submittedName>
</protein>
<proteinExistence type="inferred from homology"/>
<dbReference type="InterPro" id="IPR025158">
    <property type="entry name" value="Mg_chelat-rel_C"/>
</dbReference>
<dbReference type="Pfam" id="PF13335">
    <property type="entry name" value="Mg_chelatase_C"/>
    <property type="match status" value="1"/>
</dbReference>
<dbReference type="PANTHER" id="PTHR32039:SF7">
    <property type="entry name" value="COMPETENCE PROTEIN COMM"/>
    <property type="match status" value="1"/>
</dbReference>
<dbReference type="InterPro" id="IPR020568">
    <property type="entry name" value="Ribosomal_Su5_D2-typ_SF"/>
</dbReference>
<dbReference type="NCBIfam" id="TIGR00368">
    <property type="entry name" value="YifB family Mg chelatase-like AAA ATPase"/>
    <property type="match status" value="1"/>
</dbReference>
<dbReference type="SUPFAM" id="SSF54211">
    <property type="entry name" value="Ribosomal protein S5 domain 2-like"/>
    <property type="match status" value="1"/>
</dbReference>
<dbReference type="InterPro" id="IPR014721">
    <property type="entry name" value="Ribsml_uS5_D2-typ_fold_subgr"/>
</dbReference>
<dbReference type="InterPro" id="IPR001208">
    <property type="entry name" value="MCM_dom"/>
</dbReference>
<gene>
    <name evidence="6" type="ORF">QRD43_00720</name>
</gene>
<evidence type="ECO:0000256" key="4">
    <source>
        <dbReference type="SAM" id="MobiDB-lite"/>
    </source>
</evidence>
<dbReference type="Pfam" id="PF01078">
    <property type="entry name" value="Mg_chelatase"/>
    <property type="match status" value="1"/>
</dbReference>
<evidence type="ECO:0000313" key="7">
    <source>
        <dbReference type="Proteomes" id="UP001238603"/>
    </source>
</evidence>
<keyword evidence="7" id="KW-1185">Reference proteome</keyword>
<evidence type="ECO:0000256" key="3">
    <source>
        <dbReference type="ARBA" id="ARBA00022840"/>
    </source>
</evidence>
<dbReference type="PROSITE" id="PS50051">
    <property type="entry name" value="MCM_2"/>
    <property type="match status" value="1"/>
</dbReference>
<dbReference type="Gene3D" id="3.40.50.300">
    <property type="entry name" value="P-loop containing nucleotide triphosphate hydrolases"/>
    <property type="match status" value="1"/>
</dbReference>
<dbReference type="PRINTS" id="PR01657">
    <property type="entry name" value="MCMFAMILY"/>
</dbReference>
<dbReference type="InterPro" id="IPR045006">
    <property type="entry name" value="CHLI-like"/>
</dbReference>
<dbReference type="InterPro" id="IPR027417">
    <property type="entry name" value="P-loop_NTPase"/>
</dbReference>
<dbReference type="InterPro" id="IPR000523">
    <property type="entry name" value="Mg_chelatse_chII-like_cat_dom"/>
</dbReference>
<dbReference type="Proteomes" id="UP001238603">
    <property type="component" value="Unassembled WGS sequence"/>
</dbReference>
<evidence type="ECO:0000256" key="2">
    <source>
        <dbReference type="ARBA" id="ARBA00022741"/>
    </source>
</evidence>
<keyword evidence="3" id="KW-0067">ATP-binding</keyword>
<comment type="similarity">
    <text evidence="1">Belongs to the Mg-chelatase subunits D/I family. ComM subfamily.</text>
</comment>
<dbReference type="EMBL" id="JASVDS010000001">
    <property type="protein sequence ID" value="MDL5030411.1"/>
    <property type="molecule type" value="Genomic_DNA"/>
</dbReference>
<dbReference type="InterPro" id="IPR003593">
    <property type="entry name" value="AAA+_ATPase"/>
</dbReference>
<feature type="region of interest" description="Disordered" evidence="4">
    <location>
        <begin position="173"/>
        <end position="206"/>
    </location>
</feature>
<accession>A0ABT7LC21</accession>
<feature type="domain" description="MCM C-terminal AAA(+) ATPase" evidence="5">
    <location>
        <begin position="302"/>
        <end position="402"/>
    </location>
</feature>
<comment type="caution">
    <text evidence="6">The sequence shown here is derived from an EMBL/GenBank/DDBJ whole genome shotgun (WGS) entry which is preliminary data.</text>
</comment>
<evidence type="ECO:0000256" key="1">
    <source>
        <dbReference type="ARBA" id="ARBA00006354"/>
    </source>
</evidence>
<dbReference type="SMART" id="SM00382">
    <property type="entry name" value="AAA"/>
    <property type="match status" value="1"/>
</dbReference>
<reference evidence="6 7" key="1">
    <citation type="submission" date="2023-06" db="EMBL/GenBank/DDBJ databases">
        <title>Pelomonas sp. APW6 16S ribosomal RNA gene genome sequencing and assembly.</title>
        <authorList>
            <person name="Woo H."/>
        </authorList>
    </citation>
    <scope>NUCLEOTIDE SEQUENCE [LARGE SCALE GENOMIC DNA]</scope>
    <source>
        <strain evidence="6 7">APW6</strain>
    </source>
</reference>
<dbReference type="PANTHER" id="PTHR32039">
    <property type="entry name" value="MAGNESIUM-CHELATASE SUBUNIT CHLI"/>
    <property type="match status" value="1"/>
</dbReference>
<evidence type="ECO:0000313" key="6">
    <source>
        <dbReference type="EMBL" id="MDL5030411.1"/>
    </source>
</evidence>
<dbReference type="Pfam" id="PF13541">
    <property type="entry name" value="ChlI"/>
    <property type="match status" value="1"/>
</dbReference>
<feature type="compositionally biased region" description="Basic and acidic residues" evidence="4">
    <location>
        <begin position="180"/>
        <end position="192"/>
    </location>
</feature>